<accession>A0A656KPM1</accession>
<feature type="signal peptide" evidence="1">
    <location>
        <begin position="1"/>
        <end position="20"/>
    </location>
</feature>
<dbReference type="AlphaFoldDB" id="A0A656KPM1"/>
<reference evidence="3" key="1">
    <citation type="journal article" date="2013" name="Nat. Genet.">
        <title>The wheat powdery mildew genome shows the unique evolution of an obligate biotroph.</title>
        <authorList>
            <person name="Wicker T."/>
            <person name="Oberhaensli S."/>
            <person name="Parlange F."/>
            <person name="Buchmann J.P."/>
            <person name="Shatalina M."/>
            <person name="Roffler S."/>
            <person name="Ben-David R."/>
            <person name="Dolezel J."/>
            <person name="Simkova H."/>
            <person name="Schulze-Lefert P."/>
            <person name="Spanu P.D."/>
            <person name="Bruggmann R."/>
            <person name="Amselem J."/>
            <person name="Quesneville H."/>
            <person name="Ver Loren van Themaat E."/>
            <person name="Paape T."/>
            <person name="Shimizu K.K."/>
            <person name="Keller B."/>
        </authorList>
    </citation>
    <scope>NUCLEOTIDE SEQUENCE [LARGE SCALE GENOMIC DNA]</scope>
    <source>
        <strain evidence="3">96224</strain>
    </source>
</reference>
<evidence type="ECO:0000256" key="1">
    <source>
        <dbReference type="SAM" id="SignalP"/>
    </source>
</evidence>
<dbReference type="OrthoDB" id="3941683at2759"/>
<dbReference type="EMBL" id="KE373479">
    <property type="protein sequence ID" value="EPQ67530.1"/>
    <property type="molecule type" value="Genomic_DNA"/>
</dbReference>
<protein>
    <submittedName>
        <fullName evidence="2">Uncharacterized protein</fullName>
    </submittedName>
</protein>
<sequence>MYTSLSPFVLIALIFSTVLAAPLNINMGNFSPALVVGDGAIAFDVPETGAKAVEAADVSSIIDAKTAGTGEFQPLQAGVEGIGRKVVPQSVRSLSNLYLIKAEANTF</sequence>
<evidence type="ECO:0000313" key="3">
    <source>
        <dbReference type="Proteomes" id="UP000053110"/>
    </source>
</evidence>
<feature type="chain" id="PRO_5024980308" evidence="1">
    <location>
        <begin position="21"/>
        <end position="107"/>
    </location>
</feature>
<name>A0A656KPM1_BLUGR</name>
<gene>
    <name evidence="2" type="ORF">BGT96224_2708</name>
</gene>
<proteinExistence type="predicted"/>
<dbReference type="Proteomes" id="UP000053110">
    <property type="component" value="Unassembled WGS sequence"/>
</dbReference>
<organism evidence="2 3">
    <name type="scientific">Blumeria graminis f. sp. tritici 96224</name>
    <dbReference type="NCBI Taxonomy" id="1268274"/>
    <lineage>
        <taxon>Eukaryota</taxon>
        <taxon>Fungi</taxon>
        <taxon>Dikarya</taxon>
        <taxon>Ascomycota</taxon>
        <taxon>Pezizomycotina</taxon>
        <taxon>Leotiomycetes</taxon>
        <taxon>Erysiphales</taxon>
        <taxon>Erysiphaceae</taxon>
        <taxon>Blumeria</taxon>
    </lineage>
</organism>
<keyword evidence="1" id="KW-0732">Signal</keyword>
<evidence type="ECO:0000313" key="2">
    <source>
        <dbReference type="EMBL" id="EPQ67530.1"/>
    </source>
</evidence>